<evidence type="ECO:0000313" key="1">
    <source>
        <dbReference type="EMBL" id="JAH71128.1"/>
    </source>
</evidence>
<dbReference type="EMBL" id="GBXM01037449">
    <property type="protein sequence ID" value="JAH71128.1"/>
    <property type="molecule type" value="Transcribed_RNA"/>
</dbReference>
<dbReference type="AlphaFoldDB" id="A0A0E9V1J4"/>
<reference evidence="1" key="1">
    <citation type="submission" date="2014-11" db="EMBL/GenBank/DDBJ databases">
        <authorList>
            <person name="Amaro Gonzalez C."/>
        </authorList>
    </citation>
    <scope>NUCLEOTIDE SEQUENCE</scope>
</reference>
<accession>A0A0E9V1J4</accession>
<reference evidence="1" key="2">
    <citation type="journal article" date="2015" name="Fish Shellfish Immunol.">
        <title>Early steps in the European eel (Anguilla anguilla)-Vibrio vulnificus interaction in the gills: Role of the RtxA13 toxin.</title>
        <authorList>
            <person name="Callol A."/>
            <person name="Pajuelo D."/>
            <person name="Ebbesson L."/>
            <person name="Teles M."/>
            <person name="MacKenzie S."/>
            <person name="Amaro C."/>
        </authorList>
    </citation>
    <scope>NUCLEOTIDE SEQUENCE</scope>
</reference>
<name>A0A0E9V1J4_ANGAN</name>
<protein>
    <submittedName>
        <fullName evidence="1">Uncharacterized protein</fullName>
    </submittedName>
</protein>
<sequence length="27" mass="3184">MQRLRNSIITYYFSSKNCSLIWTDGSV</sequence>
<proteinExistence type="predicted"/>
<organism evidence="1">
    <name type="scientific">Anguilla anguilla</name>
    <name type="common">European freshwater eel</name>
    <name type="synonym">Muraena anguilla</name>
    <dbReference type="NCBI Taxonomy" id="7936"/>
    <lineage>
        <taxon>Eukaryota</taxon>
        <taxon>Metazoa</taxon>
        <taxon>Chordata</taxon>
        <taxon>Craniata</taxon>
        <taxon>Vertebrata</taxon>
        <taxon>Euteleostomi</taxon>
        <taxon>Actinopterygii</taxon>
        <taxon>Neopterygii</taxon>
        <taxon>Teleostei</taxon>
        <taxon>Anguilliformes</taxon>
        <taxon>Anguillidae</taxon>
        <taxon>Anguilla</taxon>
    </lineage>
</organism>